<keyword evidence="1" id="KW-0812">Transmembrane</keyword>
<evidence type="ECO:0000313" key="2">
    <source>
        <dbReference type="EMBL" id="MDT0430411.1"/>
    </source>
</evidence>
<proteinExistence type="predicted"/>
<keyword evidence="3" id="KW-1185">Reference proteome</keyword>
<organism evidence="2 3">
    <name type="scientific">Streptomyces salyersiae</name>
    <dbReference type="NCBI Taxonomy" id="3075530"/>
    <lineage>
        <taxon>Bacteria</taxon>
        <taxon>Bacillati</taxon>
        <taxon>Actinomycetota</taxon>
        <taxon>Actinomycetes</taxon>
        <taxon>Kitasatosporales</taxon>
        <taxon>Streptomycetaceae</taxon>
        <taxon>Streptomyces</taxon>
    </lineage>
</organism>
<keyword evidence="1" id="KW-0472">Membrane</keyword>
<dbReference type="Proteomes" id="UP001183777">
    <property type="component" value="Unassembled WGS sequence"/>
</dbReference>
<comment type="caution">
    <text evidence="2">The sequence shown here is derived from an EMBL/GenBank/DDBJ whole genome shotgun (WGS) entry which is preliminary data.</text>
</comment>
<gene>
    <name evidence="2" type="ORF">RM649_22535</name>
</gene>
<dbReference type="Pfam" id="PF19650">
    <property type="entry name" value="DUF6153"/>
    <property type="match status" value="1"/>
</dbReference>
<sequence length="138" mass="13684">MARRVARSSGGTVLRWTYGVLGTLCVALAVLVHHETVAPAMPPMPAAGMPSMSSTGHDAHVVADQAAAPVYGNGSDGCGMFGMQHCTAAGVGSVQLAVPGQGPVVAPADLHQAVPGSAPAGAVGRAPPDLSVLSQLRI</sequence>
<name>A0ABU2RNI7_9ACTN</name>
<accession>A0ABU2RNI7</accession>
<protein>
    <submittedName>
        <fullName evidence="2">DUF6153 family protein</fullName>
    </submittedName>
</protein>
<dbReference type="EMBL" id="JAVREX010000010">
    <property type="protein sequence ID" value="MDT0430411.1"/>
    <property type="molecule type" value="Genomic_DNA"/>
</dbReference>
<dbReference type="InterPro" id="IPR046151">
    <property type="entry name" value="DUF6153"/>
</dbReference>
<keyword evidence="1" id="KW-1133">Transmembrane helix</keyword>
<evidence type="ECO:0000256" key="1">
    <source>
        <dbReference type="SAM" id="Phobius"/>
    </source>
</evidence>
<feature type="transmembrane region" description="Helical" evidence="1">
    <location>
        <begin position="12"/>
        <end position="32"/>
    </location>
</feature>
<dbReference type="RefSeq" id="WP_311659156.1">
    <property type="nucleotide sequence ID" value="NZ_JAVREX010000010.1"/>
</dbReference>
<evidence type="ECO:0000313" key="3">
    <source>
        <dbReference type="Proteomes" id="UP001183777"/>
    </source>
</evidence>
<reference evidence="3" key="1">
    <citation type="submission" date="2023-07" db="EMBL/GenBank/DDBJ databases">
        <title>30 novel species of actinomycetes from the DSMZ collection.</title>
        <authorList>
            <person name="Nouioui I."/>
        </authorList>
    </citation>
    <scope>NUCLEOTIDE SEQUENCE [LARGE SCALE GENOMIC DNA]</scope>
    <source>
        <strain evidence="3">DSM 41770</strain>
    </source>
</reference>